<evidence type="ECO:0000256" key="2">
    <source>
        <dbReference type="ARBA" id="ARBA00022989"/>
    </source>
</evidence>
<feature type="transmembrane region" description="Helical" evidence="4">
    <location>
        <begin position="71"/>
        <end position="93"/>
    </location>
</feature>
<protein>
    <submittedName>
        <fullName evidence="6">MFS transporter</fullName>
    </submittedName>
</protein>
<name>A0A916X4G4_9SPHN</name>
<feature type="transmembrane region" description="Helical" evidence="4">
    <location>
        <begin position="278"/>
        <end position="299"/>
    </location>
</feature>
<evidence type="ECO:0000259" key="5">
    <source>
        <dbReference type="PROSITE" id="PS50850"/>
    </source>
</evidence>
<dbReference type="GO" id="GO:0022857">
    <property type="term" value="F:transmembrane transporter activity"/>
    <property type="evidence" value="ECO:0007669"/>
    <property type="project" value="InterPro"/>
</dbReference>
<dbReference type="InterPro" id="IPR020846">
    <property type="entry name" value="MFS_dom"/>
</dbReference>
<feature type="transmembrane region" description="Helical" evidence="4">
    <location>
        <begin position="130"/>
        <end position="152"/>
    </location>
</feature>
<dbReference type="PANTHER" id="PTHR11360">
    <property type="entry name" value="MONOCARBOXYLATE TRANSPORTER"/>
    <property type="match status" value="1"/>
</dbReference>
<evidence type="ECO:0000313" key="6">
    <source>
        <dbReference type="EMBL" id="GGC00771.1"/>
    </source>
</evidence>
<feature type="transmembrane region" description="Helical" evidence="4">
    <location>
        <begin position="32"/>
        <end position="51"/>
    </location>
</feature>
<feature type="transmembrane region" description="Helical" evidence="4">
    <location>
        <begin position="306"/>
        <end position="326"/>
    </location>
</feature>
<feature type="transmembrane region" description="Helical" evidence="4">
    <location>
        <begin position="367"/>
        <end position="386"/>
    </location>
</feature>
<accession>A0A916X4G4</accession>
<dbReference type="CDD" id="cd17355">
    <property type="entry name" value="MFS_YcxA_like"/>
    <property type="match status" value="1"/>
</dbReference>
<organism evidence="6 7">
    <name type="scientific">Novosphingobium endophyticum</name>
    <dbReference type="NCBI Taxonomy" id="1955250"/>
    <lineage>
        <taxon>Bacteria</taxon>
        <taxon>Pseudomonadati</taxon>
        <taxon>Pseudomonadota</taxon>
        <taxon>Alphaproteobacteria</taxon>
        <taxon>Sphingomonadales</taxon>
        <taxon>Sphingomonadaceae</taxon>
        <taxon>Novosphingobium</taxon>
    </lineage>
</organism>
<dbReference type="InterPro" id="IPR050327">
    <property type="entry name" value="Proton-linked_MCT"/>
</dbReference>
<evidence type="ECO:0000256" key="3">
    <source>
        <dbReference type="ARBA" id="ARBA00023136"/>
    </source>
</evidence>
<dbReference type="Proteomes" id="UP000608154">
    <property type="component" value="Unassembled WGS sequence"/>
</dbReference>
<evidence type="ECO:0000256" key="4">
    <source>
        <dbReference type="SAM" id="Phobius"/>
    </source>
</evidence>
<evidence type="ECO:0000313" key="7">
    <source>
        <dbReference type="Proteomes" id="UP000608154"/>
    </source>
</evidence>
<comment type="caution">
    <text evidence="6">The sequence shown here is derived from an EMBL/GenBank/DDBJ whole genome shotgun (WGS) entry which is preliminary data.</text>
</comment>
<evidence type="ECO:0000256" key="1">
    <source>
        <dbReference type="ARBA" id="ARBA00022692"/>
    </source>
</evidence>
<dbReference type="AlphaFoldDB" id="A0A916X4G4"/>
<keyword evidence="7" id="KW-1185">Reference proteome</keyword>
<feature type="transmembrane region" description="Helical" evidence="4">
    <location>
        <begin position="100"/>
        <end position="118"/>
    </location>
</feature>
<keyword evidence="2 4" id="KW-1133">Transmembrane helix</keyword>
<dbReference type="EMBL" id="BMHK01000010">
    <property type="protein sequence ID" value="GGC00771.1"/>
    <property type="molecule type" value="Genomic_DNA"/>
</dbReference>
<gene>
    <name evidence="6" type="ORF">GCM10011494_19170</name>
</gene>
<dbReference type="Pfam" id="PF07690">
    <property type="entry name" value="MFS_1"/>
    <property type="match status" value="1"/>
</dbReference>
<dbReference type="InterPro" id="IPR011701">
    <property type="entry name" value="MFS"/>
</dbReference>
<keyword evidence="1 4" id="KW-0812">Transmembrane</keyword>
<feature type="transmembrane region" description="Helical" evidence="4">
    <location>
        <begin position="246"/>
        <end position="266"/>
    </location>
</feature>
<dbReference type="Gene3D" id="1.20.1250.20">
    <property type="entry name" value="MFS general substrate transporter like domains"/>
    <property type="match status" value="2"/>
</dbReference>
<reference evidence="6" key="2">
    <citation type="submission" date="2020-09" db="EMBL/GenBank/DDBJ databases">
        <authorList>
            <person name="Sun Q."/>
            <person name="Zhou Y."/>
        </authorList>
    </citation>
    <scope>NUCLEOTIDE SEQUENCE</scope>
    <source>
        <strain evidence="6">CGMCC 1.15095</strain>
    </source>
</reference>
<feature type="transmembrane region" description="Helical" evidence="4">
    <location>
        <begin position="190"/>
        <end position="211"/>
    </location>
</feature>
<feature type="transmembrane region" description="Helical" evidence="4">
    <location>
        <begin position="398"/>
        <end position="417"/>
    </location>
</feature>
<keyword evidence="3 4" id="KW-0472">Membrane</keyword>
<feature type="transmembrane region" description="Helical" evidence="4">
    <location>
        <begin position="332"/>
        <end position="355"/>
    </location>
</feature>
<reference evidence="6" key="1">
    <citation type="journal article" date="2014" name="Int. J. Syst. Evol. Microbiol.">
        <title>Complete genome sequence of Corynebacterium casei LMG S-19264T (=DSM 44701T), isolated from a smear-ripened cheese.</title>
        <authorList>
            <consortium name="US DOE Joint Genome Institute (JGI-PGF)"/>
            <person name="Walter F."/>
            <person name="Albersmeier A."/>
            <person name="Kalinowski J."/>
            <person name="Ruckert C."/>
        </authorList>
    </citation>
    <scope>NUCLEOTIDE SEQUENCE</scope>
    <source>
        <strain evidence="6">CGMCC 1.15095</strain>
    </source>
</reference>
<dbReference type="SUPFAM" id="SSF103473">
    <property type="entry name" value="MFS general substrate transporter"/>
    <property type="match status" value="1"/>
</dbReference>
<dbReference type="InterPro" id="IPR036259">
    <property type="entry name" value="MFS_trans_sf"/>
</dbReference>
<dbReference type="PROSITE" id="PS50850">
    <property type="entry name" value="MFS"/>
    <property type="match status" value="1"/>
</dbReference>
<proteinExistence type="predicted"/>
<feature type="transmembrane region" description="Helical" evidence="4">
    <location>
        <begin position="159"/>
        <end position="178"/>
    </location>
</feature>
<dbReference type="PANTHER" id="PTHR11360:SF290">
    <property type="entry name" value="MONOCARBOXYLATE MFS PERMEASE"/>
    <property type="match status" value="1"/>
</dbReference>
<feature type="domain" description="Major facilitator superfamily (MFS) profile" evidence="5">
    <location>
        <begin position="35"/>
        <end position="422"/>
    </location>
</feature>
<sequence>MSAESSCEAEAVTARAMKDRHPPLPHGEWRNGWPVVATSVLGVALSVVHFYSLGVFLEPIQREFGWTRAQITGGFAIYSILTTVGSVVVGTFVDRVGPRRVALVGAILYSAGLASLATADGNIWGWWMRWAFLAAGGSCLTATVWSTAIGAAFSRHRGLAIAIALSGTAIASGVYPLTAGLMIEAFGWRMAYVGLASFGLLIVLPVLFLFFRIHRADVAGDPTETIVPLSGVSFPEGVRSANYRRLLIATFLFTLAITALHIHFVPILMGSGWTTQEAAGMAIMIGISMVVGRVSAGVLIDRFNPLMIAIGAFMLPIFASGTLILLPTYPALAIVVAILLGLSSGSEVDVVGYLATRFFGLKSFGRLFGIITGGWALASSIGPVAGSFSYDAFGSYEVMVWSTLAMFVLALIPILRLRRLPALDYYRATSSTSDTNRA</sequence>